<gene>
    <name evidence="2" type="ORF">ACFQ1R_10490</name>
</gene>
<evidence type="ECO:0000256" key="1">
    <source>
        <dbReference type="SAM" id="Phobius"/>
    </source>
</evidence>
<reference evidence="3" key="1">
    <citation type="journal article" date="2019" name="Int. J. Syst. Evol. Microbiol.">
        <title>The Global Catalogue of Microorganisms (GCM) 10K type strain sequencing project: providing services to taxonomists for standard genome sequencing and annotation.</title>
        <authorList>
            <consortium name="The Broad Institute Genomics Platform"/>
            <consortium name="The Broad Institute Genome Sequencing Center for Infectious Disease"/>
            <person name="Wu L."/>
            <person name="Ma J."/>
        </authorList>
    </citation>
    <scope>NUCLEOTIDE SEQUENCE [LARGE SCALE GENOMIC DNA]</scope>
    <source>
        <strain evidence="3">CCUG 62414</strain>
    </source>
</reference>
<feature type="transmembrane region" description="Helical" evidence="1">
    <location>
        <begin position="138"/>
        <end position="160"/>
    </location>
</feature>
<evidence type="ECO:0000313" key="3">
    <source>
        <dbReference type="Proteomes" id="UP001597061"/>
    </source>
</evidence>
<keyword evidence="1" id="KW-1133">Transmembrane helix</keyword>
<name>A0ABW3JKU4_9FLAO</name>
<keyword evidence="1" id="KW-0812">Transmembrane</keyword>
<dbReference type="EMBL" id="JBHTJI010000001">
    <property type="protein sequence ID" value="MFD0990524.1"/>
    <property type="molecule type" value="Genomic_DNA"/>
</dbReference>
<proteinExistence type="predicted"/>
<keyword evidence="3" id="KW-1185">Reference proteome</keyword>
<protein>
    <submittedName>
        <fullName evidence="2">DUF1761 domain-containing protein</fullName>
    </submittedName>
</protein>
<dbReference type="InterPro" id="IPR013879">
    <property type="entry name" value="DUF1761"/>
</dbReference>
<organism evidence="2 3">
    <name type="scientific">Mariniflexile jejuense</name>
    <dbReference type="NCBI Taxonomy" id="1173582"/>
    <lineage>
        <taxon>Bacteria</taxon>
        <taxon>Pseudomonadati</taxon>
        <taxon>Bacteroidota</taxon>
        <taxon>Flavobacteriia</taxon>
        <taxon>Flavobacteriales</taxon>
        <taxon>Flavobacteriaceae</taxon>
        <taxon>Mariniflexile</taxon>
    </lineage>
</organism>
<dbReference type="Pfam" id="PF08570">
    <property type="entry name" value="DUF1761"/>
    <property type="match status" value="1"/>
</dbReference>
<sequence>MDFLNIYAILVAAVSALVVGFIWYNPKVFGNAWMQAAGLTEDQLKGGNMAKIFGLALLFAFLLASALPAIVVHQMGALSLTGGDSSKALQSYSDFMTDYGNNFRTFKHGVLHGVIAGIFIALPILGTNALFERKSAKYIFINAGYWIVTLGIMGGIICAWK</sequence>
<feature type="transmembrane region" description="Helical" evidence="1">
    <location>
        <begin position="52"/>
        <end position="71"/>
    </location>
</feature>
<dbReference type="RefSeq" id="WP_379926119.1">
    <property type="nucleotide sequence ID" value="NZ_JBHTJI010000001.1"/>
</dbReference>
<evidence type="ECO:0000313" key="2">
    <source>
        <dbReference type="EMBL" id="MFD0990524.1"/>
    </source>
</evidence>
<feature type="transmembrane region" description="Helical" evidence="1">
    <location>
        <begin position="6"/>
        <end position="24"/>
    </location>
</feature>
<accession>A0ABW3JKU4</accession>
<feature type="transmembrane region" description="Helical" evidence="1">
    <location>
        <begin position="110"/>
        <end position="131"/>
    </location>
</feature>
<comment type="caution">
    <text evidence="2">The sequence shown here is derived from an EMBL/GenBank/DDBJ whole genome shotgun (WGS) entry which is preliminary data.</text>
</comment>
<keyword evidence="1" id="KW-0472">Membrane</keyword>
<dbReference type="Proteomes" id="UP001597061">
    <property type="component" value="Unassembled WGS sequence"/>
</dbReference>